<evidence type="ECO:0000313" key="9">
    <source>
        <dbReference type="Proteomes" id="UP000294847"/>
    </source>
</evidence>
<dbReference type="InterPro" id="IPR059242">
    <property type="entry name" value="mS23_dom"/>
</dbReference>
<dbReference type="GO" id="GO:0005763">
    <property type="term" value="C:mitochondrial small ribosomal subunit"/>
    <property type="evidence" value="ECO:0007669"/>
    <property type="project" value="InterPro"/>
</dbReference>
<dbReference type="SMR" id="A0A4P7NQY8"/>
<dbReference type="Pfam" id="PF13741">
    <property type="entry name" value="MRP-S25"/>
    <property type="match status" value="1"/>
</dbReference>
<dbReference type="AlphaFoldDB" id="A0A4P7NQY8"/>
<keyword evidence="3" id="KW-0689">Ribosomal protein</keyword>
<keyword evidence="5" id="KW-0687">Ribonucleoprotein</keyword>
<name>A0A4P7NQY8_PYROR</name>
<comment type="subcellular location">
    <subcellularLocation>
        <location evidence="1">Mitochondrion</location>
    </subcellularLocation>
</comment>
<dbReference type="CDD" id="cd23701">
    <property type="entry name" value="At1g26750"/>
    <property type="match status" value="1"/>
</dbReference>
<dbReference type="OMA" id="ENWKIWA"/>
<keyword evidence="4" id="KW-0496">Mitochondrion</keyword>
<evidence type="ECO:0000256" key="2">
    <source>
        <dbReference type="ARBA" id="ARBA00009864"/>
    </source>
</evidence>
<dbReference type="InterPro" id="IPR016939">
    <property type="entry name" value="Ribosomal_mS23_fun"/>
</dbReference>
<reference evidence="8 9" key="1">
    <citation type="journal article" date="2019" name="Mol. Biol. Evol.">
        <title>Blast fungal genomes show frequent chromosomal changes, gene gains and losses, and effector gene turnover.</title>
        <authorList>
            <person name="Gomez Luciano L.B."/>
            <person name="Jason Tsai I."/>
            <person name="Chuma I."/>
            <person name="Tosa Y."/>
            <person name="Chen Y.H."/>
            <person name="Li J.Y."/>
            <person name="Li M.Y."/>
            <person name="Jade Lu M.Y."/>
            <person name="Nakayashiki H."/>
            <person name="Li W.H."/>
        </authorList>
    </citation>
    <scope>NUCLEOTIDE SEQUENCE [LARGE SCALE GENOMIC DNA]</scope>
    <source>
        <strain evidence="8">MZ5-1-6</strain>
    </source>
</reference>
<evidence type="ECO:0000313" key="8">
    <source>
        <dbReference type="EMBL" id="QBZ64823.1"/>
    </source>
</evidence>
<evidence type="ECO:0000256" key="1">
    <source>
        <dbReference type="ARBA" id="ARBA00004173"/>
    </source>
</evidence>
<evidence type="ECO:0000256" key="7">
    <source>
        <dbReference type="ARBA" id="ARBA00035421"/>
    </source>
</evidence>
<evidence type="ECO:0000256" key="5">
    <source>
        <dbReference type="ARBA" id="ARBA00023274"/>
    </source>
</evidence>
<gene>
    <name evidence="8" type="ORF">PoMZ_06524</name>
</gene>
<evidence type="ECO:0000256" key="4">
    <source>
        <dbReference type="ARBA" id="ARBA00023128"/>
    </source>
</evidence>
<dbReference type="PANTHER" id="PTHR37799">
    <property type="entry name" value="37S RIBOSOMAL PROTEIN S25, MITOCHONDRIAL"/>
    <property type="match status" value="1"/>
</dbReference>
<dbReference type="Proteomes" id="UP000294847">
    <property type="component" value="Chromosome 6"/>
</dbReference>
<organism evidence="8 9">
    <name type="scientific">Pyricularia oryzae</name>
    <name type="common">Rice blast fungus</name>
    <name type="synonym">Magnaporthe oryzae</name>
    <dbReference type="NCBI Taxonomy" id="318829"/>
    <lineage>
        <taxon>Eukaryota</taxon>
        <taxon>Fungi</taxon>
        <taxon>Dikarya</taxon>
        <taxon>Ascomycota</taxon>
        <taxon>Pezizomycotina</taxon>
        <taxon>Sordariomycetes</taxon>
        <taxon>Sordariomycetidae</taxon>
        <taxon>Magnaporthales</taxon>
        <taxon>Pyriculariaceae</taxon>
        <taxon>Pyricularia</taxon>
    </lineage>
</organism>
<evidence type="ECO:0000256" key="3">
    <source>
        <dbReference type="ARBA" id="ARBA00022980"/>
    </source>
</evidence>
<dbReference type="VEuPathDB" id="FungiDB:M_BR32_EuGene_00070361"/>
<protein>
    <recommendedName>
        <fullName evidence="6">Small ribosomal subunit protein mS23</fullName>
    </recommendedName>
    <alternativeName>
        <fullName evidence="7">37S ribosomal protein S25, mitochondrial</fullName>
    </alternativeName>
</protein>
<dbReference type="GO" id="GO:0003735">
    <property type="term" value="F:structural constituent of ribosome"/>
    <property type="evidence" value="ECO:0007669"/>
    <property type="project" value="InterPro"/>
</dbReference>
<dbReference type="EMBL" id="CP034209">
    <property type="protein sequence ID" value="QBZ64823.1"/>
    <property type="molecule type" value="Genomic_DNA"/>
</dbReference>
<dbReference type="PANTHER" id="PTHR37799:SF1">
    <property type="entry name" value="SMALL RIBOSOMAL SUBUNIT PROTEIN MS23"/>
    <property type="match status" value="1"/>
</dbReference>
<sequence>MQRLRARDLRAVDLYRTVKSNLDTKFSLPGMPPGREHRQVPPPWLQAMQKIPPSEILTRPIPIQHQKPNPKARKPKNIFRPQKIVYEEDELRKTFYRDHPWELARPRVILEIDGMDSHYCDWSQGLEQPSIPLSGESVVQRQLWLMHNEGMTKEKAYDLVRREFYALRQEEEVERRIAQEEARMVGAYFGKNRLQIGNELEDHEYERWKDWAATEMAKAEAERENAMPTFGGKAKDAEASIDDLMLEGSMDAILEEKKA</sequence>
<proteinExistence type="inferred from homology"/>
<accession>A0A4P7NQY8</accession>
<evidence type="ECO:0000256" key="6">
    <source>
        <dbReference type="ARBA" id="ARBA00035137"/>
    </source>
</evidence>
<comment type="similarity">
    <text evidence="2">Belongs to the mitochondrion-specific ribosomal protein mS23 family.</text>
</comment>